<organism evidence="8 9">
    <name type="scientific">Actinomadura craniellae</name>
    <dbReference type="NCBI Taxonomy" id="2231787"/>
    <lineage>
        <taxon>Bacteria</taxon>
        <taxon>Bacillati</taxon>
        <taxon>Actinomycetota</taxon>
        <taxon>Actinomycetes</taxon>
        <taxon>Streptosporangiales</taxon>
        <taxon>Thermomonosporaceae</taxon>
        <taxon>Actinomadura</taxon>
    </lineage>
</organism>
<dbReference type="GO" id="GO:0005829">
    <property type="term" value="C:cytosol"/>
    <property type="evidence" value="ECO:0007669"/>
    <property type="project" value="TreeGrafter"/>
</dbReference>
<dbReference type="EC" id="2.1.2.2" evidence="6"/>
<dbReference type="AlphaFoldDB" id="A0A365H7H9"/>
<dbReference type="InterPro" id="IPR002376">
    <property type="entry name" value="Formyl_transf_N"/>
</dbReference>
<feature type="binding site" evidence="6">
    <location>
        <position position="67"/>
    </location>
    <ligand>
        <name>(6R)-10-formyltetrahydrofolate</name>
        <dbReference type="ChEBI" id="CHEBI:195366"/>
    </ligand>
</feature>
<reference evidence="8 9" key="1">
    <citation type="submission" date="2018-06" db="EMBL/GenBank/DDBJ databases">
        <title>Actinomadura craniellae sp. nov. isolated from marine sponge Craniella sp.</title>
        <authorList>
            <person name="Li L."/>
            <person name="Xu Q.H."/>
            <person name="Lin H.W."/>
            <person name="Lu Y.H."/>
        </authorList>
    </citation>
    <scope>NUCLEOTIDE SEQUENCE [LARGE SCALE GENOMIC DNA]</scope>
    <source>
        <strain evidence="8 9">LHW63021</strain>
    </source>
</reference>
<dbReference type="GO" id="GO:0004644">
    <property type="term" value="F:phosphoribosylglycinamide formyltransferase activity"/>
    <property type="evidence" value="ECO:0007669"/>
    <property type="project" value="UniProtKB-UniRule"/>
</dbReference>
<comment type="catalytic activity">
    <reaction evidence="5 6">
        <text>N(1)-(5-phospho-beta-D-ribosyl)glycinamide + (6R)-10-formyltetrahydrofolate = N(2)-formyl-N(1)-(5-phospho-beta-D-ribosyl)glycinamide + (6S)-5,6,7,8-tetrahydrofolate + H(+)</text>
        <dbReference type="Rhea" id="RHEA:15053"/>
        <dbReference type="ChEBI" id="CHEBI:15378"/>
        <dbReference type="ChEBI" id="CHEBI:57453"/>
        <dbReference type="ChEBI" id="CHEBI:143788"/>
        <dbReference type="ChEBI" id="CHEBI:147286"/>
        <dbReference type="ChEBI" id="CHEBI:195366"/>
        <dbReference type="EC" id="2.1.2.2"/>
    </reaction>
</comment>
<proteinExistence type="inferred from homology"/>
<feature type="binding site" evidence="6">
    <location>
        <position position="109"/>
    </location>
    <ligand>
        <name>(6R)-10-formyltetrahydrofolate</name>
        <dbReference type="ChEBI" id="CHEBI:195366"/>
    </ligand>
</feature>
<evidence type="ECO:0000313" key="9">
    <source>
        <dbReference type="Proteomes" id="UP000251891"/>
    </source>
</evidence>
<evidence type="ECO:0000256" key="2">
    <source>
        <dbReference type="ARBA" id="ARBA00022679"/>
    </source>
</evidence>
<evidence type="ECO:0000313" key="8">
    <source>
        <dbReference type="EMBL" id="RAY15074.1"/>
    </source>
</evidence>
<comment type="similarity">
    <text evidence="4 6">Belongs to the GART family.</text>
</comment>
<dbReference type="Pfam" id="PF00551">
    <property type="entry name" value="Formyl_trans_N"/>
    <property type="match status" value="1"/>
</dbReference>
<dbReference type="PANTHER" id="PTHR43369:SF2">
    <property type="entry name" value="PHOSPHORIBOSYLGLYCINAMIDE FORMYLTRANSFERASE"/>
    <property type="match status" value="1"/>
</dbReference>
<dbReference type="Gene3D" id="3.40.50.170">
    <property type="entry name" value="Formyl transferase, N-terminal domain"/>
    <property type="match status" value="1"/>
</dbReference>
<dbReference type="InterPro" id="IPR001555">
    <property type="entry name" value="GART_AS"/>
</dbReference>
<dbReference type="PANTHER" id="PTHR43369">
    <property type="entry name" value="PHOSPHORIBOSYLGLYCINAMIDE FORMYLTRANSFERASE"/>
    <property type="match status" value="1"/>
</dbReference>
<evidence type="ECO:0000256" key="6">
    <source>
        <dbReference type="HAMAP-Rule" id="MF_01930"/>
    </source>
</evidence>
<comment type="function">
    <text evidence="6">Catalyzes the transfer of a formyl group from 10-formyltetrahydrofolate to 5-phospho-ribosyl-glycinamide (GAR), producing 5-phospho-ribosyl-N-formylglycinamide (FGAR) and tetrahydrofolate.</text>
</comment>
<feature type="binding site" evidence="6">
    <location>
        <begin position="92"/>
        <end position="95"/>
    </location>
    <ligand>
        <name>(6R)-10-formyltetrahydrofolate</name>
        <dbReference type="ChEBI" id="CHEBI:195366"/>
    </ligand>
</feature>
<dbReference type="NCBIfam" id="TIGR00639">
    <property type="entry name" value="PurN"/>
    <property type="match status" value="1"/>
</dbReference>
<evidence type="ECO:0000259" key="7">
    <source>
        <dbReference type="Pfam" id="PF00551"/>
    </source>
</evidence>
<dbReference type="InterPro" id="IPR036477">
    <property type="entry name" value="Formyl_transf_N_sf"/>
</dbReference>
<dbReference type="GO" id="GO:0006189">
    <property type="term" value="P:'de novo' IMP biosynthetic process"/>
    <property type="evidence" value="ECO:0007669"/>
    <property type="project" value="UniProtKB-UniRule"/>
</dbReference>
<dbReference type="EMBL" id="QLYX01000004">
    <property type="protein sequence ID" value="RAY15074.1"/>
    <property type="molecule type" value="Genomic_DNA"/>
</dbReference>
<evidence type="ECO:0000256" key="1">
    <source>
        <dbReference type="ARBA" id="ARBA00005054"/>
    </source>
</evidence>
<evidence type="ECO:0000256" key="4">
    <source>
        <dbReference type="ARBA" id="ARBA00038440"/>
    </source>
</evidence>
<keyword evidence="9" id="KW-1185">Reference proteome</keyword>
<evidence type="ECO:0000256" key="3">
    <source>
        <dbReference type="ARBA" id="ARBA00022755"/>
    </source>
</evidence>
<gene>
    <name evidence="6" type="primary">purN</name>
    <name evidence="8" type="ORF">DPM19_10075</name>
</gene>
<comment type="pathway">
    <text evidence="1 6">Purine metabolism; IMP biosynthesis via de novo pathway; N(2)-formyl-N(1)-(5-phospho-D-ribosyl)glycinamide from N(1)-(5-phospho-D-ribosyl)glycinamide (10-formyl THF route): step 1/1.</text>
</comment>
<feature type="binding site" evidence="6">
    <location>
        <begin position="14"/>
        <end position="16"/>
    </location>
    <ligand>
        <name>N(1)-(5-phospho-beta-D-ribosyl)glycinamide</name>
        <dbReference type="ChEBI" id="CHEBI:143788"/>
    </ligand>
</feature>
<feature type="active site" description="Proton donor" evidence="6">
    <location>
        <position position="111"/>
    </location>
</feature>
<evidence type="ECO:0000256" key="5">
    <source>
        <dbReference type="ARBA" id="ARBA00047664"/>
    </source>
</evidence>
<keyword evidence="3 6" id="KW-0658">Purine biosynthesis</keyword>
<dbReference type="HAMAP" id="MF_01930">
    <property type="entry name" value="PurN"/>
    <property type="match status" value="1"/>
</dbReference>
<feature type="site" description="Raises pKa of active site His" evidence="6">
    <location>
        <position position="147"/>
    </location>
</feature>
<name>A0A365H7H9_9ACTN</name>
<keyword evidence="2 6" id="KW-0808">Transferase</keyword>
<dbReference type="OrthoDB" id="9806170at2"/>
<dbReference type="Proteomes" id="UP000251891">
    <property type="component" value="Unassembled WGS sequence"/>
</dbReference>
<dbReference type="CDD" id="cd08645">
    <property type="entry name" value="FMT_core_GART"/>
    <property type="match status" value="1"/>
</dbReference>
<feature type="domain" description="Formyl transferase N-terminal" evidence="7">
    <location>
        <begin position="5"/>
        <end position="184"/>
    </location>
</feature>
<dbReference type="PROSITE" id="PS00373">
    <property type="entry name" value="GART"/>
    <property type="match status" value="1"/>
</dbReference>
<dbReference type="UniPathway" id="UPA00074">
    <property type="reaction ID" value="UER00126"/>
</dbReference>
<dbReference type="InterPro" id="IPR004607">
    <property type="entry name" value="GART"/>
</dbReference>
<comment type="caution">
    <text evidence="8">The sequence shown here is derived from an EMBL/GenBank/DDBJ whole genome shotgun (WGS) entry which is preliminary data.</text>
</comment>
<sequence>MVSARLVVLVSGAGTNLQALLDACADPAYGARVVAVGADRHGIAGLDRARAAGLPTFVERVPDHPTRADWDVALTAAVAEHEPDLVVSAGFMKILGARFLERFGGRTVNTHPALLPAFQGAHAVRNALEYGVKVTGCTVHFVDEGVDTGPVIAQEAVPVRWHDDEDSLHERIKQVERRMLVEVVGRLARDGWTVKGRRVSLKCRTCRTDEGSSEQ</sequence>
<protein>
    <recommendedName>
        <fullName evidence="6">Phosphoribosylglycinamide formyltransferase</fullName>
        <ecNumber evidence="6">2.1.2.2</ecNumber>
    </recommendedName>
    <alternativeName>
        <fullName evidence="6">5'-phosphoribosylglycinamide transformylase</fullName>
    </alternativeName>
    <alternativeName>
        <fullName evidence="6">GAR transformylase</fullName>
        <shortName evidence="6">GART</shortName>
    </alternativeName>
</protein>
<accession>A0A365H7H9</accession>
<dbReference type="FunFam" id="3.40.50.170:FF:000008">
    <property type="entry name" value="Phosphoribosylglycinamide formyltransferase"/>
    <property type="match status" value="1"/>
</dbReference>
<dbReference type="SUPFAM" id="SSF53328">
    <property type="entry name" value="Formyltransferase"/>
    <property type="match status" value="1"/>
</dbReference>